<evidence type="ECO:0000256" key="1">
    <source>
        <dbReference type="ARBA" id="ARBA00008609"/>
    </source>
</evidence>
<dbReference type="Gene3D" id="3.30.1360.120">
    <property type="entry name" value="Probable tRNA modification gtpase trme, domain 1"/>
    <property type="match status" value="1"/>
</dbReference>
<evidence type="ECO:0000256" key="2">
    <source>
        <dbReference type="ARBA" id="ARBA00023002"/>
    </source>
</evidence>
<keyword evidence="3" id="KW-0472">Membrane</keyword>
<protein>
    <submittedName>
        <fullName evidence="8">FAD-dependent oxidoreductase</fullName>
    </submittedName>
</protein>
<dbReference type="Pfam" id="PF16350">
    <property type="entry name" value="FAO_M"/>
    <property type="match status" value="1"/>
</dbReference>
<dbReference type="PANTHER" id="PTHR43757:SF2">
    <property type="entry name" value="AMINOMETHYLTRANSFERASE, MITOCHONDRIAL"/>
    <property type="match status" value="1"/>
</dbReference>
<dbReference type="KEGG" id="rpod:E0E05_04465"/>
<feature type="domain" description="FAD dependent oxidoreductase central" evidence="7">
    <location>
        <begin position="371"/>
        <end position="424"/>
    </location>
</feature>
<dbReference type="SUPFAM" id="SSF103025">
    <property type="entry name" value="Folate-binding domain"/>
    <property type="match status" value="1"/>
</dbReference>
<dbReference type="InterPro" id="IPR028896">
    <property type="entry name" value="GcvT/YgfZ/DmdA"/>
</dbReference>
<feature type="domain" description="Aminomethyltransferase C-terminal" evidence="6">
    <location>
        <begin position="776"/>
        <end position="843"/>
    </location>
</feature>
<feature type="transmembrane region" description="Helical" evidence="3">
    <location>
        <begin position="7"/>
        <end position="24"/>
    </location>
</feature>
<gene>
    <name evidence="8" type="ORF">E0E05_04465</name>
</gene>
<evidence type="ECO:0000259" key="7">
    <source>
        <dbReference type="Pfam" id="PF16350"/>
    </source>
</evidence>
<keyword evidence="3" id="KW-0812">Transmembrane</keyword>
<dbReference type="Pfam" id="PF01266">
    <property type="entry name" value="DAO"/>
    <property type="match status" value="1"/>
</dbReference>
<evidence type="ECO:0000313" key="9">
    <source>
        <dbReference type="Proteomes" id="UP000293719"/>
    </source>
</evidence>
<dbReference type="SUPFAM" id="SSF54373">
    <property type="entry name" value="FAD-linked reductases, C-terminal domain"/>
    <property type="match status" value="1"/>
</dbReference>
<dbReference type="InterPro" id="IPR006076">
    <property type="entry name" value="FAD-dep_OxRdtase"/>
</dbReference>
<comment type="similarity">
    <text evidence="1">Belongs to the GcvT family.</text>
</comment>
<evidence type="ECO:0000259" key="5">
    <source>
        <dbReference type="Pfam" id="PF01571"/>
    </source>
</evidence>
<evidence type="ECO:0000256" key="3">
    <source>
        <dbReference type="SAM" id="Phobius"/>
    </source>
</evidence>
<dbReference type="InterPro" id="IPR032503">
    <property type="entry name" value="FAO_M"/>
</dbReference>
<dbReference type="PROSITE" id="PS51257">
    <property type="entry name" value="PROKAR_LIPOPROTEIN"/>
    <property type="match status" value="1"/>
</dbReference>
<dbReference type="Gene3D" id="3.50.50.60">
    <property type="entry name" value="FAD/NAD(P)-binding domain"/>
    <property type="match status" value="1"/>
</dbReference>
<reference evidence="8 9" key="1">
    <citation type="journal article" date="2017" name="Int. J. Syst. Evol. Microbiol.">
        <title>Roseitalea porphyridii gen. nov., sp. nov., isolated from a red alga, and reclassification of Hoeflea suaedae Chung et al. 2013 as Pseudohoeflea suaedae gen. nov., comb. nov.</title>
        <authorList>
            <person name="Hyeon J.W."/>
            <person name="Jeong S.E."/>
            <person name="Baek K."/>
            <person name="Jeon C.O."/>
        </authorList>
    </citation>
    <scope>NUCLEOTIDE SEQUENCE [LARGE SCALE GENOMIC DNA]</scope>
    <source>
        <strain evidence="8 9">MA7-20</strain>
    </source>
</reference>
<keyword evidence="2" id="KW-0560">Oxidoreductase</keyword>
<name>A0A4P6UXR4_9HYPH</name>
<accession>A0A4P6UXR4</accession>
<keyword evidence="9" id="KW-1185">Reference proteome</keyword>
<dbReference type="InterPro" id="IPR027266">
    <property type="entry name" value="TrmE/GcvT-like"/>
</dbReference>
<evidence type="ECO:0000259" key="6">
    <source>
        <dbReference type="Pfam" id="PF08669"/>
    </source>
</evidence>
<dbReference type="AlphaFoldDB" id="A0A4P6UXR4"/>
<dbReference type="Gene3D" id="3.30.9.10">
    <property type="entry name" value="D-Amino Acid Oxidase, subunit A, domain 2"/>
    <property type="match status" value="1"/>
</dbReference>
<dbReference type="RefSeq" id="WP_131615628.1">
    <property type="nucleotide sequence ID" value="NZ_CP036532.1"/>
</dbReference>
<dbReference type="EMBL" id="CP036532">
    <property type="protein sequence ID" value="QBK29917.1"/>
    <property type="molecule type" value="Genomic_DNA"/>
</dbReference>
<dbReference type="Proteomes" id="UP000293719">
    <property type="component" value="Chromosome"/>
</dbReference>
<dbReference type="InterPro" id="IPR036188">
    <property type="entry name" value="FAD/NAD-bd_sf"/>
</dbReference>
<dbReference type="InterPro" id="IPR013977">
    <property type="entry name" value="GcvT_C"/>
</dbReference>
<proteinExistence type="inferred from homology"/>
<dbReference type="InterPro" id="IPR029043">
    <property type="entry name" value="GcvT/YgfZ_C"/>
</dbReference>
<keyword evidence="3" id="KW-1133">Transmembrane helix</keyword>
<dbReference type="InterPro" id="IPR006222">
    <property type="entry name" value="GCVT_N"/>
</dbReference>
<dbReference type="SUPFAM" id="SSF101790">
    <property type="entry name" value="Aminomethyltransferase beta-barrel domain"/>
    <property type="match status" value="1"/>
</dbReference>
<dbReference type="Pfam" id="PF01571">
    <property type="entry name" value="GCV_T"/>
    <property type="match status" value="1"/>
</dbReference>
<dbReference type="GeneID" id="90766541"/>
<feature type="domain" description="FAD dependent oxidoreductase" evidence="4">
    <location>
        <begin position="6"/>
        <end position="368"/>
    </location>
</feature>
<dbReference type="Gene3D" id="3.30.70.1400">
    <property type="entry name" value="Aminomethyltransferase beta-barrel domains"/>
    <property type="match status" value="1"/>
</dbReference>
<dbReference type="Pfam" id="PF08669">
    <property type="entry name" value="GCV_T_C"/>
    <property type="match status" value="1"/>
</dbReference>
<evidence type="ECO:0000259" key="4">
    <source>
        <dbReference type="Pfam" id="PF01266"/>
    </source>
</evidence>
<evidence type="ECO:0000313" key="8">
    <source>
        <dbReference type="EMBL" id="QBK29917.1"/>
    </source>
</evidence>
<dbReference type="Gene3D" id="2.40.30.110">
    <property type="entry name" value="Aminomethyltransferase beta-barrel domains"/>
    <property type="match status" value="1"/>
</dbReference>
<organism evidence="8 9">
    <name type="scientific">Roseitalea porphyridii</name>
    <dbReference type="NCBI Taxonomy" id="1852022"/>
    <lineage>
        <taxon>Bacteria</taxon>
        <taxon>Pseudomonadati</taxon>
        <taxon>Pseudomonadota</taxon>
        <taxon>Alphaproteobacteria</taxon>
        <taxon>Hyphomicrobiales</taxon>
        <taxon>Ahrensiaceae</taxon>
        <taxon>Roseitalea</taxon>
    </lineage>
</organism>
<feature type="domain" description="GCVT N-terminal" evidence="5">
    <location>
        <begin position="432"/>
        <end position="704"/>
    </location>
</feature>
<dbReference type="SUPFAM" id="SSF51905">
    <property type="entry name" value="FAD/NAD(P)-binding domain"/>
    <property type="match status" value="1"/>
</dbReference>
<dbReference type="PANTHER" id="PTHR43757">
    <property type="entry name" value="AMINOMETHYLTRANSFERASE"/>
    <property type="match status" value="1"/>
</dbReference>
<dbReference type="OrthoDB" id="9804379at2"/>
<sequence>MKTSTRVVVIGGGVVGCSVLYHLAKAGWTDIMLIERSELTSGSSWHAAGGFHTLNGDPNVAKLQAYTVGLYDELEKVSGQSCGLHLTGGVMLAESPERMDFLRTLHAKGRHLGMQTELITPSEAKAMFPLMDESQFVGALWDPVEGHLDPSGTTHAYARAARNLGAEIVLRNPVRELTQDVDGTWNVITEQGTVRAEHVVNAGGLWAREVGRMVGLELPLLAMEHMYLLTEDMPEVLEFNERYGRELIHAVDFAGEIYTRQERNGMLLGTYEQACRPWSPVNTPWDFGHELLAPDLDRIAPSLEIGFAHFPPFEKAGIKQIINGPFTFAPDGNPLVGPVRGLTNYWSACAVMAGFSQGGGVGLTLANWMVHGDPGADVWGMDVARFGDWATLRYTNAKVRENYSRRFRIRYPNEELPAARPHQTTPIYDIQVAQNHAVMGDSWALETPLWYAPSAEEAHDVVSFHRSNDFDHVAAEVKNVRDNVGITEVSNFAKYEVTGEGAEAFLSHLMTNTMPKTGRMVLTPMLNEFGKLIGDFTIAKLGENRFMIWGSSAAQVYHMRWFEKHLPGDGSVAVRRFGMTLMGLSIAGPNSRAVLQKLTDTDVSNEAFRFMDSREIDVQGSPCIVSRISYTGDLGYELWCEPAYLRKLYTDIKQAGAEFGIRDFGMRALLSMRLEKNFPTWGHELRPIYGPFEGSMDRFVKLSKNDFIGREAAAREKEQGPKLRRVSFMIDADTADVMHDEPIWAKVGETDYGTVAPPHEVGPRRFNGSGETIEPPGMATITDGDWRVVGWVTSGGFAHGVGKSMAQGYVPAPLSEHGDTGLFEIEVLGVRRPAVIAVEPPFDPEGKRMRGVA</sequence>
<dbReference type="GO" id="GO:0016491">
    <property type="term" value="F:oxidoreductase activity"/>
    <property type="evidence" value="ECO:0007669"/>
    <property type="project" value="UniProtKB-KW"/>
</dbReference>